<dbReference type="EMBL" id="MK500446">
    <property type="protein sequence ID" value="QBK89917.1"/>
    <property type="molecule type" value="Genomic_DNA"/>
</dbReference>
<evidence type="ECO:0000313" key="1">
    <source>
        <dbReference type="EMBL" id="QBK89917.1"/>
    </source>
</evidence>
<organism evidence="1">
    <name type="scientific">Pithovirus LCPAC101</name>
    <dbReference type="NCBI Taxonomy" id="2506586"/>
    <lineage>
        <taxon>Viruses</taxon>
        <taxon>Pithoviruses</taxon>
    </lineage>
</organism>
<proteinExistence type="predicted"/>
<protein>
    <submittedName>
        <fullName evidence="1">Uncharacterized protein</fullName>
    </submittedName>
</protein>
<sequence length="170" mass="19366">MDSIGYNDYIKMQSIAHNDIYLRKLTENTVGSWVLRISSMDKYAKSGKCKLVGLENANIVSILTISIHNSKNHVLSYRILCIINIDRRKLIYAVPDTKYNTKSGKVDGMRFTVSDLDVLSMELNPKPNMIYDNFGEILSHRLKLSDNKEIILDDICSSKILQTVSKVYSI</sequence>
<accession>A0A481Z2D4</accession>
<gene>
    <name evidence="1" type="ORF">LCPAC101_02000</name>
</gene>
<name>A0A481Z2D4_9VIRU</name>
<reference evidence="1" key="1">
    <citation type="journal article" date="2019" name="MBio">
        <title>Virus Genomes from Deep Sea Sediments Expand the Ocean Megavirome and Support Independent Origins of Viral Gigantism.</title>
        <authorList>
            <person name="Backstrom D."/>
            <person name="Yutin N."/>
            <person name="Jorgensen S.L."/>
            <person name="Dharamshi J."/>
            <person name="Homa F."/>
            <person name="Zaremba-Niedwiedzka K."/>
            <person name="Spang A."/>
            <person name="Wolf Y.I."/>
            <person name="Koonin E.V."/>
            <person name="Ettema T.J."/>
        </authorList>
    </citation>
    <scope>NUCLEOTIDE SEQUENCE</scope>
</reference>